<feature type="compositionally biased region" description="Polar residues" evidence="4">
    <location>
        <begin position="691"/>
        <end position="715"/>
    </location>
</feature>
<gene>
    <name evidence="6" type="ORF">VDBG_02944</name>
</gene>
<feature type="region of interest" description="Disordered" evidence="4">
    <location>
        <begin position="19"/>
        <end position="38"/>
    </location>
</feature>
<keyword evidence="2" id="KW-0963">Cytoplasm</keyword>
<reference evidence="7" key="1">
    <citation type="journal article" date="2011" name="PLoS Pathog.">
        <title>Comparative genomics yields insights into niche adaptation of plant vascular wilt pathogens.</title>
        <authorList>
            <person name="Klosterman S.J."/>
            <person name="Subbarao K.V."/>
            <person name="Kang S."/>
            <person name="Veronese P."/>
            <person name="Gold S.E."/>
            <person name="Thomma B.P.H.J."/>
            <person name="Chen Z."/>
            <person name="Henrissat B."/>
            <person name="Lee Y.-H."/>
            <person name="Park J."/>
            <person name="Garcia-Pedrajas M.D."/>
            <person name="Barbara D.J."/>
            <person name="Anchieta A."/>
            <person name="de Jonge R."/>
            <person name="Santhanam P."/>
            <person name="Maruthachalam K."/>
            <person name="Atallah Z."/>
            <person name="Amyotte S.G."/>
            <person name="Paz Z."/>
            <person name="Inderbitzin P."/>
            <person name="Hayes R.J."/>
            <person name="Heiman D.I."/>
            <person name="Young S."/>
            <person name="Zeng Q."/>
            <person name="Engels R."/>
            <person name="Galagan J."/>
            <person name="Cuomo C.A."/>
            <person name="Dobinson K.F."/>
            <person name="Ma L.-J."/>
        </authorList>
    </citation>
    <scope>NUCLEOTIDE SEQUENCE [LARGE SCALE GENOMIC DNA]</scope>
    <source>
        <strain evidence="7">VaMs.102 / ATCC MYA-4576 / FGSC 10136</strain>
    </source>
</reference>
<evidence type="ECO:0000256" key="4">
    <source>
        <dbReference type="SAM" id="MobiDB-lite"/>
    </source>
</evidence>
<dbReference type="AlphaFoldDB" id="C9SCM0"/>
<feature type="compositionally biased region" description="Polar residues" evidence="4">
    <location>
        <begin position="269"/>
        <end position="288"/>
    </location>
</feature>
<feature type="region of interest" description="Disordered" evidence="4">
    <location>
        <begin position="393"/>
        <end position="416"/>
    </location>
</feature>
<feature type="compositionally biased region" description="Polar residues" evidence="4">
    <location>
        <begin position="67"/>
        <end position="77"/>
    </location>
</feature>
<organism evidence="7">
    <name type="scientific">Verticillium alfalfae (strain VaMs.102 / ATCC MYA-4576 / FGSC 10136)</name>
    <name type="common">Verticillium wilt of alfalfa</name>
    <name type="synonym">Verticillium albo-atrum</name>
    <dbReference type="NCBI Taxonomy" id="526221"/>
    <lineage>
        <taxon>Eukaryota</taxon>
        <taxon>Fungi</taxon>
        <taxon>Dikarya</taxon>
        <taxon>Ascomycota</taxon>
        <taxon>Pezizomycotina</taxon>
        <taxon>Sordariomycetes</taxon>
        <taxon>Hypocreomycetidae</taxon>
        <taxon>Glomerellales</taxon>
        <taxon>Plectosphaerellaceae</taxon>
        <taxon>Verticillium</taxon>
    </lineage>
</organism>
<evidence type="ECO:0000259" key="5">
    <source>
        <dbReference type="Pfam" id="PF07989"/>
    </source>
</evidence>
<feature type="compositionally biased region" description="Low complexity" evidence="4">
    <location>
        <begin position="227"/>
        <end position="242"/>
    </location>
</feature>
<dbReference type="eggNOG" id="ENOG502SSWS">
    <property type="taxonomic scope" value="Eukaryota"/>
</dbReference>
<feature type="compositionally biased region" description="Gly residues" evidence="4">
    <location>
        <begin position="721"/>
        <end position="738"/>
    </location>
</feature>
<dbReference type="RefSeq" id="XP_003006805.1">
    <property type="nucleotide sequence ID" value="XM_003006759.1"/>
</dbReference>
<dbReference type="EMBL" id="DS985216">
    <property type="protein sequence ID" value="EEY16835.1"/>
    <property type="molecule type" value="Genomic_DNA"/>
</dbReference>
<feature type="compositionally biased region" description="Basic and acidic residues" evidence="4">
    <location>
        <begin position="289"/>
        <end position="301"/>
    </location>
</feature>
<evidence type="ECO:0000313" key="6">
    <source>
        <dbReference type="EMBL" id="EEY16835.1"/>
    </source>
</evidence>
<feature type="region of interest" description="Disordered" evidence="4">
    <location>
        <begin position="172"/>
        <end position="192"/>
    </location>
</feature>
<feature type="region of interest" description="Disordered" evidence="4">
    <location>
        <begin position="506"/>
        <end position="646"/>
    </location>
</feature>
<dbReference type="STRING" id="526221.C9SCM0"/>
<proteinExistence type="predicted"/>
<dbReference type="GO" id="GO:0005815">
    <property type="term" value="C:microtubule organizing center"/>
    <property type="evidence" value="ECO:0007669"/>
    <property type="project" value="InterPro"/>
</dbReference>
<feature type="compositionally biased region" description="Polar residues" evidence="4">
    <location>
        <begin position="322"/>
        <end position="360"/>
    </location>
</feature>
<evidence type="ECO:0000313" key="7">
    <source>
        <dbReference type="Proteomes" id="UP000008698"/>
    </source>
</evidence>
<dbReference type="GeneID" id="9532948"/>
<feature type="domain" description="Centrosomin N-terminal motif 1" evidence="5">
    <location>
        <begin position="73"/>
        <end position="136"/>
    </location>
</feature>
<feature type="region of interest" description="Disordered" evidence="4">
    <location>
        <begin position="207"/>
        <end position="245"/>
    </location>
</feature>
<evidence type="ECO:0000256" key="2">
    <source>
        <dbReference type="ARBA" id="ARBA00022490"/>
    </source>
</evidence>
<comment type="subcellular location">
    <subcellularLocation>
        <location evidence="1">Cytoplasm</location>
    </subcellularLocation>
</comment>
<feature type="coiled-coil region" evidence="3">
    <location>
        <begin position="96"/>
        <end position="158"/>
    </location>
</feature>
<feature type="region of interest" description="Disordered" evidence="4">
    <location>
        <begin position="266"/>
        <end position="377"/>
    </location>
</feature>
<dbReference type="GO" id="GO:0005737">
    <property type="term" value="C:cytoplasm"/>
    <property type="evidence" value="ECO:0007669"/>
    <property type="project" value="UniProtKB-SubCell"/>
</dbReference>
<feature type="compositionally biased region" description="Polar residues" evidence="4">
    <location>
        <begin position="628"/>
        <end position="643"/>
    </location>
</feature>
<feature type="region of interest" description="Disordered" evidence="4">
    <location>
        <begin position="658"/>
        <end position="738"/>
    </location>
</feature>
<name>C9SCM0_VERA1</name>
<keyword evidence="3" id="KW-0175">Coiled coil</keyword>
<evidence type="ECO:0000256" key="1">
    <source>
        <dbReference type="ARBA" id="ARBA00004496"/>
    </source>
</evidence>
<keyword evidence="7" id="KW-1185">Reference proteome</keyword>
<protein>
    <recommendedName>
        <fullName evidence="5">Centrosomin N-terminal motif 1 domain-containing protein</fullName>
    </recommendedName>
</protein>
<dbReference type="HOGENOM" id="CLU_014922_0_0_1"/>
<sequence length="738" mass="80050">MPKLASEFGNIEFPCKERITEEEKKRRTALPPPGLAEEDGLLLLNPQLERAQSSPGEGRGRLMGRSGQASRRQTVSTLHKQNFDLKLELYHRRERQTTLEEKVEQLASEKEQLEEVNDRLLEELEKRDKAVQEAVQMIVLLEARVEKLVEEREMVRQVETAGYLAKMDASLDAPDSQASHCRSHPARGGRQEAQSYARVLCLKAQKQQQTYATSTSHRRRDHEPSRPARGPRSGSFSRSGSGQYQSITDVIEQSSPLQRLERLEGYASNGASPSTDKVARTRSQSQSKTKQEKREALRRVMTDAPSPNGRSHFDQALPPTPDTISTSTLRRFKNSSGDTLVQQPNTTTNERSFLASSSQRAGEKPEPVAEHNGGAPIMPPSATTTRYEADFAHHGHGRPLKPQPRPRSADESTISHRRSKAWLQENGDEDDNASIMSLESSLDIWMQQGKEPKQVGRTSPDLFGFPTKTGGWETDAMFGPGASYGGGGAPLSWPDPLEDLVPIQQALFGGPGAPPPPNRRSSLHARTGSASTSRHPEPVMGKLRKSFGRRRDSTDSQMQANEAGPHTPQQTSEKQGQGQGRGPYPPFTRPATATPRDGRMKTLWRRSLGGTGSAPPPNASDLVPEPAVSTTPTGRQSINNGVGTPSWVHRAHMIDDDTRALGATPPPIQRQPRRGSMVEHEGAPVFDRGPSTPTMSVAPSLPSTPSGKGPTTSDSALAGAPGPGGGGGGGAGAGGEFL</sequence>
<accession>C9SCM0</accession>
<dbReference type="Proteomes" id="UP000008698">
    <property type="component" value="Unassembled WGS sequence"/>
</dbReference>
<feature type="region of interest" description="Disordered" evidence="4">
    <location>
        <begin position="49"/>
        <end position="77"/>
    </location>
</feature>
<dbReference type="OrthoDB" id="10251744at2759"/>
<dbReference type="InterPro" id="IPR012943">
    <property type="entry name" value="Cnn_1N"/>
</dbReference>
<dbReference type="OMA" id="KASAHII"/>
<dbReference type="KEGG" id="val:VDBG_02944"/>
<dbReference type="Pfam" id="PF07989">
    <property type="entry name" value="Cnn_1N"/>
    <property type="match status" value="1"/>
</dbReference>
<evidence type="ECO:0000256" key="3">
    <source>
        <dbReference type="SAM" id="Coils"/>
    </source>
</evidence>